<organism evidence="2 3">
    <name type="scientific">Leucobacter coleopterorum</name>
    <dbReference type="NCBI Taxonomy" id="2714933"/>
    <lineage>
        <taxon>Bacteria</taxon>
        <taxon>Bacillati</taxon>
        <taxon>Actinomycetota</taxon>
        <taxon>Actinomycetes</taxon>
        <taxon>Micrococcales</taxon>
        <taxon>Microbacteriaceae</taxon>
        <taxon>Leucobacter</taxon>
    </lineage>
</organism>
<protein>
    <recommendedName>
        <fullName evidence="1">Endonuclease/exonuclease/phosphatase domain-containing protein</fullName>
    </recommendedName>
</protein>
<accession>A0ABX6JV84</accession>
<dbReference type="InterPro" id="IPR005135">
    <property type="entry name" value="Endo/exonuclease/phosphatase"/>
</dbReference>
<keyword evidence="3" id="KW-1185">Reference proteome</keyword>
<evidence type="ECO:0000313" key="2">
    <source>
        <dbReference type="EMBL" id="QIM18206.1"/>
    </source>
</evidence>
<feature type="domain" description="Endonuclease/exonuclease/phosphatase" evidence="1">
    <location>
        <begin position="3"/>
        <end position="93"/>
    </location>
</feature>
<dbReference type="Gene3D" id="3.60.10.10">
    <property type="entry name" value="Endonuclease/exonuclease/phosphatase"/>
    <property type="match status" value="1"/>
</dbReference>
<proteinExistence type="predicted"/>
<dbReference type="InterPro" id="IPR036691">
    <property type="entry name" value="Endo/exonu/phosph_ase_sf"/>
</dbReference>
<evidence type="ECO:0000259" key="1">
    <source>
        <dbReference type="Pfam" id="PF03372"/>
    </source>
</evidence>
<dbReference type="EMBL" id="CP049933">
    <property type="protein sequence ID" value="QIM18206.1"/>
    <property type="molecule type" value="Genomic_DNA"/>
</dbReference>
<evidence type="ECO:0000313" key="3">
    <source>
        <dbReference type="Proteomes" id="UP000503441"/>
    </source>
</evidence>
<dbReference type="Pfam" id="PF03372">
    <property type="entry name" value="Exo_endo_phos"/>
    <property type="match status" value="1"/>
</dbReference>
<dbReference type="SUPFAM" id="SSF56219">
    <property type="entry name" value="DNase I-like"/>
    <property type="match status" value="1"/>
</dbReference>
<gene>
    <name evidence="2" type="ORF">G7066_05220</name>
</gene>
<reference evidence="2 3" key="1">
    <citation type="submission" date="2020-03" db="EMBL/GenBank/DDBJ databases">
        <title>Leucobacter sp. nov., isolated from beetles.</title>
        <authorList>
            <person name="Hyun D.-W."/>
            <person name="Bae J.-W."/>
        </authorList>
    </citation>
    <scope>NUCLEOTIDE SEQUENCE [LARGE SCALE GENOMIC DNA]</scope>
    <source>
        <strain evidence="2 3">HDW9A</strain>
    </source>
</reference>
<sequence>MSQWRADLENLAHYDSLDQPIIMAGDFNATLRHGFFTDLHSLSDAAVECGAANMGTWPVSVNSAIAAPIDHVLVSADIKVTGCEVFATDISDHRGIAVSIRLPVE</sequence>
<dbReference type="RefSeq" id="WP_166329568.1">
    <property type="nucleotide sequence ID" value="NZ_CP049933.1"/>
</dbReference>
<dbReference type="Proteomes" id="UP000503441">
    <property type="component" value="Chromosome"/>
</dbReference>
<name>A0ABX6JV84_9MICO</name>